<sequence>MDSRTFVSQYLQLGTADEAALGARNLFDQFHRHVLGVDPDPDDVALEQFWVAVVWTGIHASFKVNATLQTQQNFVTSHSPPASIATAFGKSTKHPQGRRVHSILAVQRSWGLAFVHTLVTRHRIALPLDPPAGVLEQLQKASKSQPNLHAFATSFRTFLGRRRQTARYANALIVRQSEEDIEVTRTDLIEYIDASSRVGWEEPLYKEPPRKKPRLGQPRQALGSPSRSPSLSDQSSVERPRGGIDQLNVPSTPQTDGGRVEAYNDLPPSPISPSLRGDFGAAFGPEDDGYTTFNLCTHDTPPRHTGLGSQNQAIVPRPVEPRDERSNEIASRPHDGQMASTVSANASRKAANTTKPRSIAVTKHSVKIAMDCDDLRTLARRRGRVQSELKNAKDLQESRIAQLESIVKEAAEKSGVPAPQQVDGMEEHAIEADVTKWFAEAIETCKEQLVLCAVDDARNHLHDTLRASNIDPTDPRYSLMCTFASDVLMPDENSTEVLKGRLAKLSSYEADINRAVQRVAEANTEYTKAEETHNTEVSRYETWRSVASLDYKDLEGFLS</sequence>
<proteinExistence type="predicted"/>
<feature type="region of interest" description="Disordered" evidence="2">
    <location>
        <begin position="203"/>
        <end position="357"/>
    </location>
</feature>
<feature type="compositionally biased region" description="Polar residues" evidence="2">
    <location>
        <begin position="338"/>
        <end position="356"/>
    </location>
</feature>
<dbReference type="AlphaFoldDB" id="A0A8K0QRA6"/>
<dbReference type="Proteomes" id="UP000813461">
    <property type="component" value="Unassembled WGS sequence"/>
</dbReference>
<keyword evidence="1" id="KW-0175">Coiled coil</keyword>
<evidence type="ECO:0000256" key="1">
    <source>
        <dbReference type="SAM" id="Coils"/>
    </source>
</evidence>
<gene>
    <name evidence="3" type="ORF">FB567DRAFT_260311</name>
</gene>
<name>A0A8K0QRA6_9PLEO</name>
<feature type="compositionally biased region" description="Low complexity" evidence="2">
    <location>
        <begin position="224"/>
        <end position="235"/>
    </location>
</feature>
<evidence type="ECO:0000313" key="4">
    <source>
        <dbReference type="Proteomes" id="UP000813461"/>
    </source>
</evidence>
<dbReference type="OrthoDB" id="10309479at2759"/>
<feature type="compositionally biased region" description="Basic and acidic residues" evidence="2">
    <location>
        <begin position="319"/>
        <end position="335"/>
    </location>
</feature>
<accession>A0A8K0QRA6</accession>
<feature type="coiled-coil region" evidence="1">
    <location>
        <begin position="505"/>
        <end position="532"/>
    </location>
</feature>
<protein>
    <submittedName>
        <fullName evidence="3">Uncharacterized protein</fullName>
    </submittedName>
</protein>
<dbReference type="EMBL" id="JAGMVJ010000037">
    <property type="protein sequence ID" value="KAH7067055.1"/>
    <property type="molecule type" value="Genomic_DNA"/>
</dbReference>
<evidence type="ECO:0000313" key="3">
    <source>
        <dbReference type="EMBL" id="KAH7067055.1"/>
    </source>
</evidence>
<comment type="caution">
    <text evidence="3">The sequence shown here is derived from an EMBL/GenBank/DDBJ whole genome shotgun (WGS) entry which is preliminary data.</text>
</comment>
<feature type="coiled-coil region" evidence="1">
    <location>
        <begin position="375"/>
        <end position="413"/>
    </location>
</feature>
<organism evidence="3 4">
    <name type="scientific">Paraphoma chrysanthemicola</name>
    <dbReference type="NCBI Taxonomy" id="798071"/>
    <lineage>
        <taxon>Eukaryota</taxon>
        <taxon>Fungi</taxon>
        <taxon>Dikarya</taxon>
        <taxon>Ascomycota</taxon>
        <taxon>Pezizomycotina</taxon>
        <taxon>Dothideomycetes</taxon>
        <taxon>Pleosporomycetidae</taxon>
        <taxon>Pleosporales</taxon>
        <taxon>Pleosporineae</taxon>
        <taxon>Phaeosphaeriaceae</taxon>
        <taxon>Paraphoma</taxon>
    </lineage>
</organism>
<keyword evidence="4" id="KW-1185">Reference proteome</keyword>
<evidence type="ECO:0000256" key="2">
    <source>
        <dbReference type="SAM" id="MobiDB-lite"/>
    </source>
</evidence>
<reference evidence="3" key="1">
    <citation type="journal article" date="2021" name="Nat. Commun.">
        <title>Genetic determinants of endophytism in the Arabidopsis root mycobiome.</title>
        <authorList>
            <person name="Mesny F."/>
            <person name="Miyauchi S."/>
            <person name="Thiergart T."/>
            <person name="Pickel B."/>
            <person name="Atanasova L."/>
            <person name="Karlsson M."/>
            <person name="Huettel B."/>
            <person name="Barry K.W."/>
            <person name="Haridas S."/>
            <person name="Chen C."/>
            <person name="Bauer D."/>
            <person name="Andreopoulos W."/>
            <person name="Pangilinan J."/>
            <person name="LaButti K."/>
            <person name="Riley R."/>
            <person name="Lipzen A."/>
            <person name="Clum A."/>
            <person name="Drula E."/>
            <person name="Henrissat B."/>
            <person name="Kohler A."/>
            <person name="Grigoriev I.V."/>
            <person name="Martin F.M."/>
            <person name="Hacquard S."/>
        </authorList>
    </citation>
    <scope>NUCLEOTIDE SEQUENCE</scope>
    <source>
        <strain evidence="3">MPI-SDFR-AT-0120</strain>
    </source>
</reference>